<protein>
    <submittedName>
        <fullName evidence="1">Uncharacterized protein</fullName>
    </submittedName>
</protein>
<dbReference type="SUPFAM" id="SSF50370">
    <property type="entry name" value="Ricin B-like lectins"/>
    <property type="match status" value="1"/>
</dbReference>
<gene>
    <name evidence="1" type="ORF">Agabi119p4_11423</name>
</gene>
<dbReference type="AlphaFoldDB" id="A0A8H7EU92"/>
<comment type="caution">
    <text evidence="1">The sequence shown here is derived from an EMBL/GenBank/DDBJ whole genome shotgun (WGS) entry which is preliminary data.</text>
</comment>
<dbReference type="Proteomes" id="UP000629468">
    <property type="component" value="Unassembled WGS sequence"/>
</dbReference>
<sequence>MERAIKPEVVVSMQGAYYYIQNCATDKYVISVGPFEPLGFADTPNNEAMWYISSVGTADTYTFRSIRGWYAYSKGNNASHWVTDLNPEKASIRGPINTTLYWNARTSTDKVYADPTSTDSRSRESWRFIPVN</sequence>
<dbReference type="InterPro" id="IPR035992">
    <property type="entry name" value="Ricin_B-like_lectins"/>
</dbReference>
<evidence type="ECO:0000313" key="1">
    <source>
        <dbReference type="EMBL" id="KAF7759728.1"/>
    </source>
</evidence>
<accession>A0A8H7EU92</accession>
<dbReference type="EMBL" id="JABXXO010000016">
    <property type="protein sequence ID" value="KAF7759728.1"/>
    <property type="molecule type" value="Genomic_DNA"/>
</dbReference>
<proteinExistence type="predicted"/>
<name>A0A8H7EU92_AGABI</name>
<evidence type="ECO:0000313" key="2">
    <source>
        <dbReference type="Proteomes" id="UP000629468"/>
    </source>
</evidence>
<organism evidence="1 2">
    <name type="scientific">Agaricus bisporus var. burnettii</name>
    <dbReference type="NCBI Taxonomy" id="192524"/>
    <lineage>
        <taxon>Eukaryota</taxon>
        <taxon>Fungi</taxon>
        <taxon>Dikarya</taxon>
        <taxon>Basidiomycota</taxon>
        <taxon>Agaricomycotina</taxon>
        <taxon>Agaricomycetes</taxon>
        <taxon>Agaricomycetidae</taxon>
        <taxon>Agaricales</taxon>
        <taxon>Agaricineae</taxon>
        <taxon>Agaricaceae</taxon>
        <taxon>Agaricus</taxon>
    </lineage>
</organism>
<reference evidence="1 2" key="1">
    <citation type="journal article" name="Sci. Rep.">
        <title>Telomere-to-telomere assembled and centromere annotated genomes of the two main subspecies of the button mushroom Agaricus bisporus reveal especially polymorphic chromosome ends.</title>
        <authorList>
            <person name="Sonnenberg A.S.M."/>
            <person name="Sedaghat-Telgerd N."/>
            <person name="Lavrijssen B."/>
            <person name="Ohm R.A."/>
            <person name="Hendrickx P.M."/>
            <person name="Scholtmeijer K."/>
            <person name="Baars J.J.P."/>
            <person name="van Peer A."/>
        </authorList>
    </citation>
    <scope>NUCLEOTIDE SEQUENCE [LARGE SCALE GENOMIC DNA]</scope>
    <source>
        <strain evidence="1 2">H119_p4</strain>
    </source>
</reference>